<evidence type="ECO:0008006" key="3">
    <source>
        <dbReference type="Google" id="ProtNLM"/>
    </source>
</evidence>
<comment type="caution">
    <text evidence="1">The sequence shown here is derived from an EMBL/GenBank/DDBJ whole genome shotgun (WGS) entry which is preliminary data.</text>
</comment>
<protein>
    <recommendedName>
        <fullName evidence="3">Secreted protein</fullName>
    </recommendedName>
</protein>
<reference evidence="1 2" key="1">
    <citation type="journal article" date="2021" name="BMC Genomics">
        <title>Datura genome reveals duplications of psychoactive alkaloid biosynthetic genes and high mutation rate following tissue culture.</title>
        <authorList>
            <person name="Rajewski A."/>
            <person name="Carter-House D."/>
            <person name="Stajich J."/>
            <person name="Litt A."/>
        </authorList>
    </citation>
    <scope>NUCLEOTIDE SEQUENCE [LARGE SCALE GENOMIC DNA]</scope>
    <source>
        <strain evidence="1">AR-01</strain>
    </source>
</reference>
<feature type="non-terminal residue" evidence="1">
    <location>
        <position position="1"/>
    </location>
</feature>
<accession>A0ABS8UUH3</accession>
<name>A0ABS8UUH3_DATST</name>
<sequence length="101" mass="10645">MLARGVEDVLGAPAVWLASVASISLCLCEVGASICLPLAGCGGGTTTEWDSGAHAQREILDLLSNHSWDVGGISKHEIGHQYFSFGTQCIIIDCRCQLVVD</sequence>
<dbReference type="EMBL" id="JACEIK010002554">
    <property type="protein sequence ID" value="MCD9637765.1"/>
    <property type="molecule type" value="Genomic_DNA"/>
</dbReference>
<dbReference type="Proteomes" id="UP000823775">
    <property type="component" value="Unassembled WGS sequence"/>
</dbReference>
<evidence type="ECO:0000313" key="1">
    <source>
        <dbReference type="EMBL" id="MCD9637765.1"/>
    </source>
</evidence>
<evidence type="ECO:0000313" key="2">
    <source>
        <dbReference type="Proteomes" id="UP000823775"/>
    </source>
</evidence>
<gene>
    <name evidence="1" type="ORF">HAX54_021234</name>
</gene>
<keyword evidence="2" id="KW-1185">Reference proteome</keyword>
<proteinExistence type="predicted"/>
<organism evidence="1 2">
    <name type="scientific">Datura stramonium</name>
    <name type="common">Jimsonweed</name>
    <name type="synonym">Common thornapple</name>
    <dbReference type="NCBI Taxonomy" id="4076"/>
    <lineage>
        <taxon>Eukaryota</taxon>
        <taxon>Viridiplantae</taxon>
        <taxon>Streptophyta</taxon>
        <taxon>Embryophyta</taxon>
        <taxon>Tracheophyta</taxon>
        <taxon>Spermatophyta</taxon>
        <taxon>Magnoliopsida</taxon>
        <taxon>eudicotyledons</taxon>
        <taxon>Gunneridae</taxon>
        <taxon>Pentapetalae</taxon>
        <taxon>asterids</taxon>
        <taxon>lamiids</taxon>
        <taxon>Solanales</taxon>
        <taxon>Solanaceae</taxon>
        <taxon>Solanoideae</taxon>
        <taxon>Datureae</taxon>
        <taxon>Datura</taxon>
    </lineage>
</organism>